<reference evidence="1 2" key="2">
    <citation type="journal article" date="2022" name="Mol. Ecol. Resour.">
        <title>The genomes of chicory, endive, great burdock and yacon provide insights into Asteraceae paleo-polyploidization history and plant inulin production.</title>
        <authorList>
            <person name="Fan W."/>
            <person name="Wang S."/>
            <person name="Wang H."/>
            <person name="Wang A."/>
            <person name="Jiang F."/>
            <person name="Liu H."/>
            <person name="Zhao H."/>
            <person name="Xu D."/>
            <person name="Zhang Y."/>
        </authorList>
    </citation>
    <scope>NUCLEOTIDE SEQUENCE [LARGE SCALE GENOMIC DNA]</scope>
    <source>
        <strain evidence="2">cv. Punajuju</strain>
        <tissue evidence="1">Leaves</tissue>
    </source>
</reference>
<evidence type="ECO:0000313" key="2">
    <source>
        <dbReference type="Proteomes" id="UP001055811"/>
    </source>
</evidence>
<protein>
    <submittedName>
        <fullName evidence="1">Uncharacterized protein</fullName>
    </submittedName>
</protein>
<sequence length="71" mass="8121">MRTRGKESFVLERLVHQTKPISLPNFKAKRNNPQKCQITTQRKCVCARLAPSFDPFHPSLSTSAIEEAYDC</sequence>
<gene>
    <name evidence="1" type="ORF">L2E82_19715</name>
</gene>
<keyword evidence="2" id="KW-1185">Reference proteome</keyword>
<accession>A0ACB9FC26</accession>
<reference evidence="2" key="1">
    <citation type="journal article" date="2022" name="Mol. Ecol. Resour.">
        <title>The genomes of chicory, endive, great burdock and yacon provide insights into Asteraceae palaeo-polyploidization history and plant inulin production.</title>
        <authorList>
            <person name="Fan W."/>
            <person name="Wang S."/>
            <person name="Wang H."/>
            <person name="Wang A."/>
            <person name="Jiang F."/>
            <person name="Liu H."/>
            <person name="Zhao H."/>
            <person name="Xu D."/>
            <person name="Zhang Y."/>
        </authorList>
    </citation>
    <scope>NUCLEOTIDE SEQUENCE [LARGE SCALE GENOMIC DNA]</scope>
    <source>
        <strain evidence="2">cv. Punajuju</strain>
    </source>
</reference>
<organism evidence="1 2">
    <name type="scientific">Cichorium intybus</name>
    <name type="common">Chicory</name>
    <dbReference type="NCBI Taxonomy" id="13427"/>
    <lineage>
        <taxon>Eukaryota</taxon>
        <taxon>Viridiplantae</taxon>
        <taxon>Streptophyta</taxon>
        <taxon>Embryophyta</taxon>
        <taxon>Tracheophyta</taxon>
        <taxon>Spermatophyta</taxon>
        <taxon>Magnoliopsida</taxon>
        <taxon>eudicotyledons</taxon>
        <taxon>Gunneridae</taxon>
        <taxon>Pentapetalae</taxon>
        <taxon>asterids</taxon>
        <taxon>campanulids</taxon>
        <taxon>Asterales</taxon>
        <taxon>Asteraceae</taxon>
        <taxon>Cichorioideae</taxon>
        <taxon>Cichorieae</taxon>
        <taxon>Cichoriinae</taxon>
        <taxon>Cichorium</taxon>
    </lineage>
</organism>
<name>A0ACB9FC26_CICIN</name>
<dbReference type="Proteomes" id="UP001055811">
    <property type="component" value="Linkage Group LG03"/>
</dbReference>
<comment type="caution">
    <text evidence="1">The sequence shown here is derived from an EMBL/GenBank/DDBJ whole genome shotgun (WGS) entry which is preliminary data.</text>
</comment>
<dbReference type="EMBL" id="CM042011">
    <property type="protein sequence ID" value="KAI3768879.1"/>
    <property type="molecule type" value="Genomic_DNA"/>
</dbReference>
<evidence type="ECO:0000313" key="1">
    <source>
        <dbReference type="EMBL" id="KAI3768879.1"/>
    </source>
</evidence>
<proteinExistence type="predicted"/>